<dbReference type="PANTHER" id="PTHR12303">
    <property type="entry name" value="CARNOSINE N-METHYLTRANSFERASE"/>
    <property type="match status" value="1"/>
</dbReference>
<proteinExistence type="inferred from homology"/>
<comment type="similarity">
    <text evidence="1">Belongs to the carnosine N-methyltransferase family.</text>
</comment>
<dbReference type="GO" id="GO:0030735">
    <property type="term" value="F:carnosine N-methyltransferase activity"/>
    <property type="evidence" value="ECO:0007669"/>
    <property type="project" value="UniProtKB-EC"/>
</dbReference>
<evidence type="ECO:0000256" key="5">
    <source>
        <dbReference type="ARBA" id="ARBA00022691"/>
    </source>
</evidence>
<dbReference type="PANTHER" id="PTHR12303:SF6">
    <property type="entry name" value="CARNOSINE N-METHYLTRANSFERASE"/>
    <property type="match status" value="1"/>
</dbReference>
<keyword evidence="4" id="KW-0808">Transferase</keyword>
<sequence length="394" mass="45908">MDISEQEFTSVEGHVEEEAVHFRKVLNTFALYKSYALSSNNRRRTDYHSLPERHKALLPDYLEKLNRVDQAIIKNYEVVKKILTDDRLFVEREKSEYSANVESGTSAFDENNEMSSVSPSSQITDFDMDKLRSTIKQFVRDWAEEGKVERDAVYLPLINEINEFFKEVTQEQRSSVRILVPGAGLARLAFDIAKLGYSCQGNEFSFYMLLASHFILNRIEYIHQYEIYPYIHSFSNIKSSEDQLKPVFIPDILPNDLPSDTDFSMVAGDFVEVYGSDEYMDKWDCIVTCFFIDTAKNIVEYIEIFQRILKPGGLWINIGPLLYHYENMPDEISIELSLEQVKEVVKKFGFEFQKEKMIRTTYTTNPKGMLQYLYECAFWSCIKKTHGKTNGDNK</sequence>
<keyword evidence="3" id="KW-0489">Methyltransferase</keyword>
<dbReference type="InterPro" id="IPR012901">
    <property type="entry name" value="CARME"/>
</dbReference>
<organism evidence="7 8">
    <name type="scientific">Ambispora gerdemannii</name>
    <dbReference type="NCBI Taxonomy" id="144530"/>
    <lineage>
        <taxon>Eukaryota</taxon>
        <taxon>Fungi</taxon>
        <taxon>Fungi incertae sedis</taxon>
        <taxon>Mucoromycota</taxon>
        <taxon>Glomeromycotina</taxon>
        <taxon>Glomeromycetes</taxon>
        <taxon>Archaeosporales</taxon>
        <taxon>Ambisporaceae</taxon>
        <taxon>Ambispora</taxon>
    </lineage>
</organism>
<dbReference type="Gene3D" id="3.40.50.150">
    <property type="entry name" value="Vaccinia Virus protein VP39"/>
    <property type="match status" value="1"/>
</dbReference>
<evidence type="ECO:0000313" key="8">
    <source>
        <dbReference type="Proteomes" id="UP000789831"/>
    </source>
</evidence>
<dbReference type="Pfam" id="PF07942">
    <property type="entry name" value="CARME"/>
    <property type="match status" value="1"/>
</dbReference>
<keyword evidence="5" id="KW-0949">S-adenosyl-L-methionine</keyword>
<dbReference type="SUPFAM" id="SSF53335">
    <property type="entry name" value="S-adenosyl-L-methionine-dependent methyltransferases"/>
    <property type="match status" value="1"/>
</dbReference>
<name>A0A9N8WDP7_9GLOM</name>
<dbReference type="AlphaFoldDB" id="A0A9N8WDP7"/>
<dbReference type="EC" id="2.1.1.22" evidence="2"/>
<dbReference type="Proteomes" id="UP000789831">
    <property type="component" value="Unassembled WGS sequence"/>
</dbReference>
<evidence type="ECO:0000256" key="1">
    <source>
        <dbReference type="ARBA" id="ARBA00010086"/>
    </source>
</evidence>
<dbReference type="EMBL" id="CAJVPL010000344">
    <property type="protein sequence ID" value="CAG8485634.1"/>
    <property type="molecule type" value="Genomic_DNA"/>
</dbReference>
<reference evidence="7" key="1">
    <citation type="submission" date="2021-06" db="EMBL/GenBank/DDBJ databases">
        <authorList>
            <person name="Kallberg Y."/>
            <person name="Tangrot J."/>
            <person name="Rosling A."/>
        </authorList>
    </citation>
    <scope>NUCLEOTIDE SEQUENCE</scope>
    <source>
        <strain evidence="7">MT106</strain>
    </source>
</reference>
<keyword evidence="8" id="KW-1185">Reference proteome</keyword>
<dbReference type="GO" id="GO:0032259">
    <property type="term" value="P:methylation"/>
    <property type="evidence" value="ECO:0007669"/>
    <property type="project" value="UniProtKB-KW"/>
</dbReference>
<evidence type="ECO:0000256" key="2">
    <source>
        <dbReference type="ARBA" id="ARBA00012003"/>
    </source>
</evidence>
<dbReference type="SMART" id="SM01296">
    <property type="entry name" value="N2227"/>
    <property type="match status" value="1"/>
</dbReference>
<comment type="caution">
    <text evidence="7">The sequence shown here is derived from an EMBL/GenBank/DDBJ whole genome shotgun (WGS) entry which is preliminary data.</text>
</comment>
<dbReference type="InterPro" id="IPR029063">
    <property type="entry name" value="SAM-dependent_MTases_sf"/>
</dbReference>
<accession>A0A9N8WDP7</accession>
<gene>
    <name evidence="7" type="ORF">AGERDE_LOCUS3469</name>
</gene>
<evidence type="ECO:0000256" key="3">
    <source>
        <dbReference type="ARBA" id="ARBA00022603"/>
    </source>
</evidence>
<evidence type="ECO:0000256" key="4">
    <source>
        <dbReference type="ARBA" id="ARBA00022679"/>
    </source>
</evidence>
<dbReference type="OrthoDB" id="978at2759"/>
<evidence type="ECO:0000313" key="7">
    <source>
        <dbReference type="EMBL" id="CAG8485634.1"/>
    </source>
</evidence>
<evidence type="ECO:0000256" key="6">
    <source>
        <dbReference type="SAM" id="MobiDB-lite"/>
    </source>
</evidence>
<protein>
    <recommendedName>
        <fullName evidence="2">carnosine N-methyltransferase</fullName>
        <ecNumber evidence="2">2.1.1.22</ecNumber>
    </recommendedName>
</protein>
<feature type="region of interest" description="Disordered" evidence="6">
    <location>
        <begin position="100"/>
        <end position="121"/>
    </location>
</feature>